<dbReference type="RefSeq" id="XP_055896142.1">
    <property type="nucleotide sequence ID" value="XM_056040167.1"/>
</dbReference>
<evidence type="ECO:0000313" key="3">
    <source>
        <dbReference type="Proteomes" id="UP001165740"/>
    </source>
</evidence>
<gene>
    <name evidence="4 5" type="primary">LOC106064901</name>
</gene>
<evidence type="ECO:0000313" key="4">
    <source>
        <dbReference type="RefSeq" id="XP_055896142.1"/>
    </source>
</evidence>
<feature type="signal peptide" evidence="2">
    <location>
        <begin position="1"/>
        <end position="23"/>
    </location>
</feature>
<dbReference type="AlphaFoldDB" id="A0A9W3B9K6"/>
<protein>
    <submittedName>
        <fullName evidence="4 5">Uncharacterized protein LOC106064901</fullName>
    </submittedName>
</protein>
<organism evidence="3 5">
    <name type="scientific">Biomphalaria glabrata</name>
    <name type="common">Bloodfluke planorb</name>
    <name type="synonym">Freshwater snail</name>
    <dbReference type="NCBI Taxonomy" id="6526"/>
    <lineage>
        <taxon>Eukaryota</taxon>
        <taxon>Metazoa</taxon>
        <taxon>Spiralia</taxon>
        <taxon>Lophotrochozoa</taxon>
        <taxon>Mollusca</taxon>
        <taxon>Gastropoda</taxon>
        <taxon>Heterobranchia</taxon>
        <taxon>Euthyneura</taxon>
        <taxon>Panpulmonata</taxon>
        <taxon>Hygrophila</taxon>
        <taxon>Lymnaeoidea</taxon>
        <taxon>Planorbidae</taxon>
        <taxon>Biomphalaria</taxon>
    </lineage>
</organism>
<name>A0A9W3B9K6_BIOGL</name>
<evidence type="ECO:0000313" key="5">
    <source>
        <dbReference type="RefSeq" id="XP_055896143.1"/>
    </source>
</evidence>
<dbReference type="Proteomes" id="UP001165740">
    <property type="component" value="Chromosome 9"/>
</dbReference>
<feature type="region of interest" description="Disordered" evidence="1">
    <location>
        <begin position="404"/>
        <end position="427"/>
    </location>
</feature>
<evidence type="ECO:0000256" key="2">
    <source>
        <dbReference type="SAM" id="SignalP"/>
    </source>
</evidence>
<feature type="chain" id="PRO_5044703001" evidence="2">
    <location>
        <begin position="24"/>
        <end position="1086"/>
    </location>
</feature>
<sequence length="1086" mass="122786">MTFNPCFIALNYIFSLAVLQLKADPTDLVDNRSQDTAAKGYHLFLHRLKSDDHKTDKLSHLGNNVLHRQDSIFIKAGRGFSYTTDAYNYQYVKRRGLTSAKFKEINMPLLDKLQRKTRSTNTKRFVQIRPHRLKHNIPEFLSEKIIKNLKSNNENQSDAKFHNEVLQNAGHVSVFSTNVSLASPTSSDANDIETKLKTVNVQIENPPVRPNDLNNTVIDGVNSNNKSSNAMNKEEVNKKLQEIWKTDFKSSTNDVADTMAVLALAVKLLYEEQNILRDSNFKLQSEITACQGHSRYIQTKVNRLQEWKLDSMNQINAIEQWIKLKFISMRKKHRQVQKNIAALNQLYIKTMCHVCNVSTPDSGMLHIKGSLQTQRFVLQAKKRYHATMRSIQDHATMRSIQDHATMRSIQDRRKRSGKVHTEQPQNTVKDLGKLQGNRNVLDGKGDRDYNMSRGNSAGTEIVTLKENTTTATVVKWFQSFDDLTNKSETEGSRSEHRVDEYLMTNSAGQQNERQYGDVLYSTVSTSATLKTTLDVSQNQALNVSDAAALSLTTFTETFTINTSSSSTNTTYKTDSSTLTYQTTSGPALDLQTKGIDMSEATLKALQRTYSLPSTDVEQIHVSTTHIDDLASKTNLSQDLMNETVNVTNSNLKDQLYSFFFDARSKQDVSNSSHLRDARFVAEEHLSNKTFEEIQSNAILRENDFSNYEDNITDTLSALFNHTTDTLSALFNDTTDTLSALFNDTTDTLSALVNDTNISSQTYPFLNQSLPETTSEPSNQKQDLEFSNSEVTLTKNILDVNVTGTEIQINGSISTFISNFSDYIVNTTESSTLNETTHTFTNSLTESSTMNVTTQPLNNSFTESTDFNSLGNETQNLFDYSPSALNNSNQDSLHQVSTVINNSTRFFRPDSTSVFSKPNLEERVKVLEQTVVRLVSTCLNISSIKQENENKSLNLLKMLTKQKSATESLTEEFRKHKTETSNIRSNVSKHYQHSNTVHTEMRNKTLKLGQELKEQGAELQHLHAYLTKASLMLTKLASQVSAINMKEFITKVRESIFNLTKEIVTTDQWRSSLAQLENSTSDNKYFH</sequence>
<evidence type="ECO:0000256" key="1">
    <source>
        <dbReference type="SAM" id="MobiDB-lite"/>
    </source>
</evidence>
<dbReference type="GeneID" id="106064901"/>
<accession>A0A9W3B9K6</accession>
<proteinExistence type="predicted"/>
<dbReference type="OrthoDB" id="10688174at2759"/>
<dbReference type="RefSeq" id="XP_055896143.1">
    <property type="nucleotide sequence ID" value="XM_056040168.1"/>
</dbReference>
<reference evidence="4 5" key="1">
    <citation type="submission" date="2025-04" db="UniProtKB">
        <authorList>
            <consortium name="RefSeq"/>
        </authorList>
    </citation>
    <scope>IDENTIFICATION</scope>
</reference>
<keyword evidence="3" id="KW-1185">Reference proteome</keyword>
<keyword evidence="2" id="KW-0732">Signal</keyword>